<dbReference type="Pfam" id="PF24758">
    <property type="entry name" value="LRR_At5g56370"/>
    <property type="match status" value="1"/>
</dbReference>
<dbReference type="InterPro" id="IPR006566">
    <property type="entry name" value="FBD"/>
</dbReference>
<dbReference type="Gramene" id="rna9195">
    <property type="protein sequence ID" value="RHN73391.1"/>
    <property type="gene ID" value="gene9195"/>
</dbReference>
<dbReference type="CDD" id="cd22160">
    <property type="entry name" value="F-box_AtFBL13-like"/>
    <property type="match status" value="1"/>
</dbReference>
<protein>
    <submittedName>
        <fullName evidence="2">Putative F-box domain, FBD domain, leucine-rich repeat domain, L domain-containing protein</fullName>
    </submittedName>
</protein>
<dbReference type="InterPro" id="IPR055411">
    <property type="entry name" value="LRR_FXL15/At3g58940/PEG3-like"/>
</dbReference>
<dbReference type="Gene3D" id="1.20.1280.50">
    <property type="match status" value="1"/>
</dbReference>
<dbReference type="Pfam" id="PF08387">
    <property type="entry name" value="FBD"/>
    <property type="match status" value="1"/>
</dbReference>
<dbReference type="EMBL" id="PSQE01000002">
    <property type="protein sequence ID" value="RHN73391.1"/>
    <property type="molecule type" value="Genomic_DNA"/>
</dbReference>
<dbReference type="PANTHER" id="PTHR31900">
    <property type="entry name" value="F-BOX/RNI SUPERFAMILY PROTEIN-RELATED"/>
    <property type="match status" value="1"/>
</dbReference>
<gene>
    <name evidence="2" type="ORF">MtrunA17_Chr2g0297931</name>
</gene>
<proteinExistence type="predicted"/>
<comment type="caution">
    <text evidence="2">The sequence shown here is derived from an EMBL/GenBank/DDBJ whole genome shotgun (WGS) entry which is preliminary data.</text>
</comment>
<dbReference type="InterPro" id="IPR001810">
    <property type="entry name" value="F-box_dom"/>
</dbReference>
<dbReference type="SUPFAM" id="SSF81383">
    <property type="entry name" value="F-box domain"/>
    <property type="match status" value="1"/>
</dbReference>
<evidence type="ECO:0000259" key="1">
    <source>
        <dbReference type="SMART" id="SM00579"/>
    </source>
</evidence>
<accession>A0A396J9Z1</accession>
<feature type="domain" description="FBD" evidence="1">
    <location>
        <begin position="328"/>
        <end position="400"/>
    </location>
</feature>
<dbReference type="InterPro" id="IPR053781">
    <property type="entry name" value="F-box_AtFBL13-like"/>
</dbReference>
<dbReference type="PANTHER" id="PTHR31900:SF34">
    <property type="entry name" value="EMB|CAB62440.1-RELATED"/>
    <property type="match status" value="1"/>
</dbReference>
<name>A0A396J9Z1_MEDTR</name>
<dbReference type="InterPro" id="IPR050232">
    <property type="entry name" value="FBL13/AtMIF1-like"/>
</dbReference>
<dbReference type="SUPFAM" id="SSF52047">
    <property type="entry name" value="RNI-like"/>
    <property type="match status" value="1"/>
</dbReference>
<organism evidence="2 3">
    <name type="scientific">Medicago truncatula</name>
    <name type="common">Barrel medic</name>
    <name type="synonym">Medicago tribuloides</name>
    <dbReference type="NCBI Taxonomy" id="3880"/>
    <lineage>
        <taxon>Eukaryota</taxon>
        <taxon>Viridiplantae</taxon>
        <taxon>Streptophyta</taxon>
        <taxon>Embryophyta</taxon>
        <taxon>Tracheophyta</taxon>
        <taxon>Spermatophyta</taxon>
        <taxon>Magnoliopsida</taxon>
        <taxon>eudicotyledons</taxon>
        <taxon>Gunneridae</taxon>
        <taxon>Pentapetalae</taxon>
        <taxon>rosids</taxon>
        <taxon>fabids</taxon>
        <taxon>Fabales</taxon>
        <taxon>Fabaceae</taxon>
        <taxon>Papilionoideae</taxon>
        <taxon>50 kb inversion clade</taxon>
        <taxon>NPAAA clade</taxon>
        <taxon>Hologalegina</taxon>
        <taxon>IRL clade</taxon>
        <taxon>Trifolieae</taxon>
        <taxon>Medicago</taxon>
    </lineage>
</organism>
<evidence type="ECO:0000313" key="3">
    <source>
        <dbReference type="Proteomes" id="UP000265566"/>
    </source>
</evidence>
<dbReference type="AlphaFoldDB" id="A0A396J9Z1"/>
<dbReference type="Proteomes" id="UP000265566">
    <property type="component" value="Chromosome 2"/>
</dbReference>
<dbReference type="InterPro" id="IPR036047">
    <property type="entry name" value="F-box-like_dom_sf"/>
</dbReference>
<sequence length="400" mass="45863">MENENNSKRKNTTNTINDFHDDILTHIISFLPIKDAFRTTLLSKRWVLLCRSLPVLHINDDGVKNEKDLIQFRQMLDAVMFSPRSQDSTHKSFKLTCCSILWDANVDCFNMDKWIEAATGLRVEYLYLHLFENPLTLTIFCCKTLVVLHLTDIHVPNMFDCSLHLPLLKILYLFSVRFQDSVDFTKLLYGCPKLDCLSTLFVEPAVTTFEANAGITAEGYFNPLSNLISAVVDVPYKAVSNVKFLSVFGILDTEEINSYNNGFPVFGNLIELQLCWIHGIHDYVEVVKMLQNCPKLQALRIEKVCLSHQRYALSTTIENWEYPDHVPKCVSSHLTTCRIELYEAMEADFRFASYILKNARLLQVMTICRTLTPKPIESPKNLEDLSSCPKISPTCKLELI</sequence>
<dbReference type="Pfam" id="PF00646">
    <property type="entry name" value="F-box"/>
    <property type="match status" value="1"/>
</dbReference>
<reference evidence="3" key="1">
    <citation type="journal article" date="2018" name="Nat. Plants">
        <title>Whole-genome landscape of Medicago truncatula symbiotic genes.</title>
        <authorList>
            <person name="Pecrix Y."/>
            <person name="Staton S.E."/>
            <person name="Sallet E."/>
            <person name="Lelandais-Briere C."/>
            <person name="Moreau S."/>
            <person name="Carrere S."/>
            <person name="Blein T."/>
            <person name="Jardinaud M.F."/>
            <person name="Latrasse D."/>
            <person name="Zouine M."/>
            <person name="Zahm M."/>
            <person name="Kreplak J."/>
            <person name="Mayjonade B."/>
            <person name="Satge C."/>
            <person name="Perez M."/>
            <person name="Cauet S."/>
            <person name="Marande W."/>
            <person name="Chantry-Darmon C."/>
            <person name="Lopez-Roques C."/>
            <person name="Bouchez O."/>
            <person name="Berard A."/>
            <person name="Debelle F."/>
            <person name="Munos S."/>
            <person name="Bendahmane A."/>
            <person name="Berges H."/>
            <person name="Niebel A."/>
            <person name="Buitink J."/>
            <person name="Frugier F."/>
            <person name="Benhamed M."/>
            <person name="Crespi M."/>
            <person name="Gouzy J."/>
            <person name="Gamas P."/>
        </authorList>
    </citation>
    <scope>NUCLEOTIDE SEQUENCE [LARGE SCALE GENOMIC DNA]</scope>
    <source>
        <strain evidence="3">cv. Jemalong A17</strain>
    </source>
</reference>
<evidence type="ECO:0000313" key="2">
    <source>
        <dbReference type="EMBL" id="RHN73391.1"/>
    </source>
</evidence>
<dbReference type="SMART" id="SM00579">
    <property type="entry name" value="FBD"/>
    <property type="match status" value="1"/>
</dbReference>